<gene>
    <name evidence="2" type="ORF">DUE52_30900</name>
</gene>
<feature type="signal peptide" evidence="1">
    <location>
        <begin position="1"/>
        <end position="23"/>
    </location>
</feature>
<reference evidence="2 3" key="1">
    <citation type="submission" date="2018-07" db="EMBL/GenBank/DDBJ databases">
        <title>Genome analysis of Larkinella rosea.</title>
        <authorList>
            <person name="Zhou Z."/>
            <person name="Wang G."/>
        </authorList>
    </citation>
    <scope>NUCLEOTIDE SEQUENCE [LARGE SCALE GENOMIC DNA]</scope>
    <source>
        <strain evidence="3">zzj9</strain>
    </source>
</reference>
<organism evidence="2 3">
    <name type="scientific">Larkinella punicea</name>
    <dbReference type="NCBI Taxonomy" id="2315727"/>
    <lineage>
        <taxon>Bacteria</taxon>
        <taxon>Pseudomonadati</taxon>
        <taxon>Bacteroidota</taxon>
        <taxon>Cytophagia</taxon>
        <taxon>Cytophagales</taxon>
        <taxon>Spirosomataceae</taxon>
        <taxon>Larkinella</taxon>
    </lineage>
</organism>
<evidence type="ECO:0000313" key="2">
    <source>
        <dbReference type="EMBL" id="RCR65612.1"/>
    </source>
</evidence>
<comment type="caution">
    <text evidence="2">The sequence shown here is derived from an EMBL/GenBank/DDBJ whole genome shotgun (WGS) entry which is preliminary data.</text>
</comment>
<dbReference type="OrthoDB" id="9553486at2"/>
<dbReference type="AlphaFoldDB" id="A0A368JDK3"/>
<evidence type="ECO:0000256" key="1">
    <source>
        <dbReference type="SAM" id="SignalP"/>
    </source>
</evidence>
<keyword evidence="1" id="KW-0732">Signal</keyword>
<protein>
    <recommendedName>
        <fullName evidence="4">DUF4421 domain-containing protein</fullName>
    </recommendedName>
</protein>
<name>A0A368JDK3_9BACT</name>
<sequence>MNNIFSYNTLLFALFFVSNSLNALGNNNSFQIVSTLDTVSIEKNKYKENKIGFYSFTMIDYSDNLFTMRQFNQGYLSLYRLSSQLSYKHTSKKYQFLILPIQAIFSLYFTPLTHEEGHRSVLTNLTIGSVSAPLFKKNVAKVTGVTDETLKKLRDNQLPYYIRLHTAGIESDYMLCQKEEELVFFNQEKLRNVAGDYYMRKVGIVLYYTFSAFSRKNSIEKEEINELDRDIVGDDVRGAVRHLYRPNMPFYRYTSNKDLTSQERKFIHKAGYLSLLNLLSPLMISKTRIKLNNNLNAGFGLGYIMAPFGGMIEENLWLNYAQKYNMHAFIRQFENKEKYFWAGGIALHNYSLSKKISLTSIVQVWSQPENLDFYALKGLFGHSGALLLSYRIFGKENSPLAWWSFDISGRVKTKGFVPEDPSLEKSHNLSFGLSFCPR</sequence>
<dbReference type="Proteomes" id="UP000253383">
    <property type="component" value="Unassembled WGS sequence"/>
</dbReference>
<accession>A0A368JDK3</accession>
<proteinExistence type="predicted"/>
<evidence type="ECO:0000313" key="3">
    <source>
        <dbReference type="Proteomes" id="UP000253383"/>
    </source>
</evidence>
<feature type="chain" id="PRO_5016927434" description="DUF4421 domain-containing protein" evidence="1">
    <location>
        <begin position="24"/>
        <end position="438"/>
    </location>
</feature>
<keyword evidence="3" id="KW-1185">Reference proteome</keyword>
<dbReference type="EMBL" id="QOWE01000039">
    <property type="protein sequence ID" value="RCR65612.1"/>
    <property type="molecule type" value="Genomic_DNA"/>
</dbReference>
<dbReference type="RefSeq" id="WP_133299991.1">
    <property type="nucleotide sequence ID" value="NZ_QOWE01000039.1"/>
</dbReference>
<evidence type="ECO:0008006" key="4">
    <source>
        <dbReference type="Google" id="ProtNLM"/>
    </source>
</evidence>